<organism evidence="7 8">
    <name type="scientific">Butyrivibrio proteoclasticus (strain ATCC 51982 / DSM 14932 / B316)</name>
    <name type="common">Clostridium proteoclasticum</name>
    <dbReference type="NCBI Taxonomy" id="515622"/>
    <lineage>
        <taxon>Bacteria</taxon>
        <taxon>Bacillati</taxon>
        <taxon>Bacillota</taxon>
        <taxon>Clostridia</taxon>
        <taxon>Lachnospirales</taxon>
        <taxon>Lachnospiraceae</taxon>
        <taxon>Butyrivibrio</taxon>
    </lineage>
</organism>
<dbReference type="KEGG" id="bpb:bpr_I2762"/>
<dbReference type="RefSeq" id="WP_013282147.1">
    <property type="nucleotide sequence ID" value="NC_014387.1"/>
</dbReference>
<dbReference type="GO" id="GO:0016740">
    <property type="term" value="F:transferase activity"/>
    <property type="evidence" value="ECO:0007669"/>
    <property type="project" value="UniProtKB-ARBA"/>
</dbReference>
<dbReference type="InterPro" id="IPR008988">
    <property type="entry name" value="Transcriptional_repressor_C"/>
</dbReference>
<keyword evidence="2" id="KW-0547">Nucleotide-binding</keyword>
<dbReference type="SUPFAM" id="SSF55681">
    <property type="entry name" value="Class II aaRS and biotin synthetases"/>
    <property type="match status" value="1"/>
</dbReference>
<keyword evidence="4" id="KW-0092">Biotin</keyword>
<dbReference type="PROSITE" id="PS51733">
    <property type="entry name" value="BPL_LPL_CATALYTIC"/>
    <property type="match status" value="1"/>
</dbReference>
<sequence>MNQESIAEKIHTKWAGQNLIYKEKTGSTNDDARELGVLGAPSGTLVVADLQTKGRGSRGRSWETPQTDNIAMSLLIRPDAPPERISMLTLIMGLSIAEGIEDALVSARDAQLSRSTEVNIPGQIITECKYFPQIKWPNDIVIAGKKICGILTELHMNDDNTIRDVVIGVGINVNMTEFPEEIKDIAGSILTTTGVELAREDVIAFCMKRFEENYEKYSVNYDLTLLHEQYEVRLINRHKIVKVLDPKGEYEAVAHGINSLGALIVSNEDGEEYEINAGEVSVRGLYGYA</sequence>
<reference evidence="7 8" key="1">
    <citation type="journal article" date="2010" name="PLoS ONE">
        <title>The glycobiome of the rumen bacterium Butyrivibrio proteoclasticus B316(T) highlights adaptation to a polysaccharide-rich environment.</title>
        <authorList>
            <person name="Kelly W.J."/>
            <person name="Leahy S.C."/>
            <person name="Altermann E."/>
            <person name="Yeoman C.J."/>
            <person name="Dunne J.C."/>
            <person name="Kong Z."/>
            <person name="Pacheco D.M."/>
            <person name="Li D."/>
            <person name="Noel S.J."/>
            <person name="Moon C.D."/>
            <person name="Cookson A.L."/>
            <person name="Attwood G.T."/>
        </authorList>
    </citation>
    <scope>NUCLEOTIDE SEQUENCE [LARGE SCALE GENOMIC DNA]</scope>
    <source>
        <strain evidence="8">ATCC 51982 / DSM 14932 / B316</strain>
    </source>
</reference>
<dbReference type="InterPro" id="IPR004143">
    <property type="entry name" value="BPL_LPL_catalytic"/>
</dbReference>
<protein>
    <recommendedName>
        <fullName evidence="5">biotin--[biotin carboxyl-carrier protein] ligase</fullName>
        <ecNumber evidence="5">6.3.4.15</ecNumber>
    </recommendedName>
</protein>
<evidence type="ECO:0000313" key="8">
    <source>
        <dbReference type="Proteomes" id="UP000001299"/>
    </source>
</evidence>
<dbReference type="GO" id="GO:0004077">
    <property type="term" value="F:biotin--[biotin carboxyl-carrier protein] ligase activity"/>
    <property type="evidence" value="ECO:0007669"/>
    <property type="project" value="UniProtKB-EC"/>
</dbReference>
<feature type="domain" description="BPL/LPL catalytic" evidence="6">
    <location>
        <begin position="4"/>
        <end position="218"/>
    </location>
</feature>
<dbReference type="HOGENOM" id="CLU_051096_5_2_9"/>
<accession>E0RZS8</accession>
<dbReference type="NCBIfam" id="TIGR00121">
    <property type="entry name" value="birA_ligase"/>
    <property type="match status" value="1"/>
</dbReference>
<dbReference type="eggNOG" id="COG0340">
    <property type="taxonomic scope" value="Bacteria"/>
</dbReference>
<dbReference type="SUPFAM" id="SSF50037">
    <property type="entry name" value="C-terminal domain of transcriptional repressors"/>
    <property type="match status" value="1"/>
</dbReference>
<proteinExistence type="predicted"/>
<evidence type="ECO:0000256" key="1">
    <source>
        <dbReference type="ARBA" id="ARBA00022598"/>
    </source>
</evidence>
<dbReference type="CDD" id="cd16442">
    <property type="entry name" value="BPL"/>
    <property type="match status" value="1"/>
</dbReference>
<keyword evidence="8" id="KW-1185">Reference proteome</keyword>
<evidence type="ECO:0000256" key="3">
    <source>
        <dbReference type="ARBA" id="ARBA00022840"/>
    </source>
</evidence>
<dbReference type="PANTHER" id="PTHR12835:SF5">
    <property type="entry name" value="BIOTIN--PROTEIN LIGASE"/>
    <property type="match status" value="1"/>
</dbReference>
<evidence type="ECO:0000313" key="7">
    <source>
        <dbReference type="EMBL" id="ADL35494.1"/>
    </source>
</evidence>
<dbReference type="STRING" id="515622.bpr_I2762"/>
<dbReference type="EMBL" id="CP001810">
    <property type="protein sequence ID" value="ADL35494.1"/>
    <property type="molecule type" value="Genomic_DNA"/>
</dbReference>
<gene>
    <name evidence="7" type="primary">birA</name>
    <name evidence="7" type="ordered locus">bpr_I2762</name>
</gene>
<dbReference type="Gene3D" id="2.30.30.100">
    <property type="match status" value="1"/>
</dbReference>
<dbReference type="GO" id="GO:0005737">
    <property type="term" value="C:cytoplasm"/>
    <property type="evidence" value="ECO:0007669"/>
    <property type="project" value="TreeGrafter"/>
</dbReference>
<dbReference type="Proteomes" id="UP000001299">
    <property type="component" value="Chromosome 1"/>
</dbReference>
<dbReference type="Pfam" id="PF03099">
    <property type="entry name" value="BPL_LplA_LipB"/>
    <property type="match status" value="1"/>
</dbReference>
<keyword evidence="1 7" id="KW-0436">Ligase</keyword>
<evidence type="ECO:0000256" key="2">
    <source>
        <dbReference type="ARBA" id="ARBA00022741"/>
    </source>
</evidence>
<dbReference type="EC" id="6.3.4.15" evidence="5"/>
<dbReference type="Pfam" id="PF02237">
    <property type="entry name" value="BPL_C"/>
    <property type="match status" value="1"/>
</dbReference>
<dbReference type="GO" id="GO:0009249">
    <property type="term" value="P:protein lipoylation"/>
    <property type="evidence" value="ECO:0007669"/>
    <property type="project" value="UniProtKB-ARBA"/>
</dbReference>
<dbReference type="InterPro" id="IPR004408">
    <property type="entry name" value="Biotin_CoA_COase_ligase"/>
</dbReference>
<evidence type="ECO:0000256" key="4">
    <source>
        <dbReference type="ARBA" id="ARBA00023267"/>
    </source>
</evidence>
<dbReference type="InterPro" id="IPR003142">
    <property type="entry name" value="BPL_C"/>
</dbReference>
<dbReference type="GO" id="GO:0005524">
    <property type="term" value="F:ATP binding"/>
    <property type="evidence" value="ECO:0007669"/>
    <property type="project" value="UniProtKB-KW"/>
</dbReference>
<evidence type="ECO:0000259" key="6">
    <source>
        <dbReference type="PROSITE" id="PS51733"/>
    </source>
</evidence>
<name>E0RZS8_BUTPB</name>
<dbReference type="AlphaFoldDB" id="E0RZS8"/>
<dbReference type="Gene3D" id="3.30.930.10">
    <property type="entry name" value="Bira Bifunctional Protein, Domain 2"/>
    <property type="match status" value="1"/>
</dbReference>
<keyword evidence="3" id="KW-0067">ATP-binding</keyword>
<dbReference type="PANTHER" id="PTHR12835">
    <property type="entry name" value="BIOTIN PROTEIN LIGASE"/>
    <property type="match status" value="1"/>
</dbReference>
<evidence type="ECO:0000256" key="5">
    <source>
        <dbReference type="ARBA" id="ARBA00024227"/>
    </source>
</evidence>
<dbReference type="InterPro" id="IPR045864">
    <property type="entry name" value="aa-tRNA-synth_II/BPL/LPL"/>
</dbReference>